<evidence type="ECO:0000313" key="3">
    <source>
        <dbReference type="Proteomes" id="UP000198546"/>
    </source>
</evidence>
<dbReference type="PANTHER" id="PTHR35010:SF2">
    <property type="entry name" value="BLL4672 PROTEIN"/>
    <property type="match status" value="1"/>
</dbReference>
<dbReference type="PROSITE" id="PS50943">
    <property type="entry name" value="HTH_CROC1"/>
    <property type="match status" value="1"/>
</dbReference>
<dbReference type="Proteomes" id="UP000198546">
    <property type="component" value="Chromosome i"/>
</dbReference>
<dbReference type="Pfam" id="PF17765">
    <property type="entry name" value="MLTR_LBD"/>
    <property type="match status" value="1"/>
</dbReference>
<protein>
    <submittedName>
        <fullName evidence="2">Helix-turn-helix domain-containing protein</fullName>
    </submittedName>
</protein>
<dbReference type="Gene3D" id="1.10.260.40">
    <property type="entry name" value="lambda repressor-like DNA-binding domains"/>
    <property type="match status" value="1"/>
</dbReference>
<dbReference type="STRING" id="675864.SAMN04489747_0545"/>
<dbReference type="GO" id="GO:0003677">
    <property type="term" value="F:DNA binding"/>
    <property type="evidence" value="ECO:0007669"/>
    <property type="project" value="InterPro"/>
</dbReference>
<dbReference type="InterPro" id="IPR001387">
    <property type="entry name" value="Cro/C1-type_HTH"/>
</dbReference>
<organism evidence="2 3">
    <name type="scientific">Auraticoccus monumenti</name>
    <dbReference type="NCBI Taxonomy" id="675864"/>
    <lineage>
        <taxon>Bacteria</taxon>
        <taxon>Bacillati</taxon>
        <taxon>Actinomycetota</taxon>
        <taxon>Actinomycetes</taxon>
        <taxon>Propionibacteriales</taxon>
        <taxon>Propionibacteriaceae</taxon>
        <taxon>Auraticoccus</taxon>
    </lineage>
</organism>
<dbReference type="AlphaFoldDB" id="A0A1G6T777"/>
<dbReference type="Pfam" id="PF13560">
    <property type="entry name" value="HTH_31"/>
    <property type="match status" value="1"/>
</dbReference>
<name>A0A1G6T777_9ACTN</name>
<feature type="domain" description="HTH cro/C1-type" evidence="1">
    <location>
        <begin position="33"/>
        <end position="80"/>
    </location>
</feature>
<dbReference type="SMART" id="SM00530">
    <property type="entry name" value="HTH_XRE"/>
    <property type="match status" value="1"/>
</dbReference>
<proteinExistence type="predicted"/>
<evidence type="ECO:0000259" key="1">
    <source>
        <dbReference type="PROSITE" id="PS50943"/>
    </source>
</evidence>
<dbReference type="InterPro" id="IPR010982">
    <property type="entry name" value="Lambda_DNA-bd_dom_sf"/>
</dbReference>
<dbReference type="RefSeq" id="WP_231946470.1">
    <property type="nucleotide sequence ID" value="NZ_LT629688.1"/>
</dbReference>
<gene>
    <name evidence="2" type="ORF">SAMN04489747_0545</name>
</gene>
<dbReference type="EMBL" id="LT629688">
    <property type="protein sequence ID" value="SDD24879.1"/>
    <property type="molecule type" value="Genomic_DNA"/>
</dbReference>
<dbReference type="Gene3D" id="3.30.450.180">
    <property type="match status" value="1"/>
</dbReference>
<dbReference type="SUPFAM" id="SSF47413">
    <property type="entry name" value="lambda repressor-like DNA-binding domains"/>
    <property type="match status" value="1"/>
</dbReference>
<evidence type="ECO:0000313" key="2">
    <source>
        <dbReference type="EMBL" id="SDD24879.1"/>
    </source>
</evidence>
<dbReference type="InterPro" id="IPR041413">
    <property type="entry name" value="MLTR_LBD"/>
</dbReference>
<sequence length="276" mass="30569">MDSELGTALRAWRDRLTPASVGLPSNGTRRVPGLRREELAMLAGVSMEYVTRLEQGRAEAPSASVLSALSRALQLDDDEQAHLFRLAGHARPGPTRVLRQVPASVRRLTEQLGSNPVAVTDAGWGLLLCNESWTALFGDPSGLSERDRNIVWRRFTGGLPYVEHEDEDAFDRSMVGDLRSTLSRHPDDEQLPVLVRDLLATSDRFRRVWSDHRVRTHTQSTKTIHHPVVGSITVDCDVLTADRGGLRVVVYTAPPTSEFASQLDLLRVLGAQPMPR</sequence>
<accession>A0A1G6T777</accession>
<dbReference type="PANTHER" id="PTHR35010">
    <property type="entry name" value="BLL4672 PROTEIN-RELATED"/>
    <property type="match status" value="1"/>
</dbReference>
<dbReference type="CDD" id="cd00093">
    <property type="entry name" value="HTH_XRE"/>
    <property type="match status" value="1"/>
</dbReference>
<reference evidence="2 3" key="1">
    <citation type="submission" date="2016-10" db="EMBL/GenBank/DDBJ databases">
        <authorList>
            <person name="de Groot N.N."/>
        </authorList>
    </citation>
    <scope>NUCLEOTIDE SEQUENCE [LARGE SCALE GENOMIC DNA]</scope>
    <source>
        <strain evidence="2 3">MON 2.2</strain>
    </source>
</reference>
<keyword evidence="3" id="KW-1185">Reference proteome</keyword>